<organism evidence="2 3">
    <name type="scientific">Novosphingobium aerophilum</name>
    <dbReference type="NCBI Taxonomy" id="2839843"/>
    <lineage>
        <taxon>Bacteria</taxon>
        <taxon>Pseudomonadati</taxon>
        <taxon>Pseudomonadota</taxon>
        <taxon>Alphaproteobacteria</taxon>
        <taxon>Sphingomonadales</taxon>
        <taxon>Sphingomonadaceae</taxon>
        <taxon>Novosphingobium</taxon>
    </lineage>
</organism>
<feature type="chain" id="PRO_5031139574" evidence="1">
    <location>
        <begin position="20"/>
        <end position="158"/>
    </location>
</feature>
<reference evidence="2 3" key="1">
    <citation type="submission" date="2020-08" db="EMBL/GenBank/DDBJ databases">
        <title>The genome sequence of Novosphingobium flavum 4Y4.</title>
        <authorList>
            <person name="Liu Y."/>
        </authorList>
    </citation>
    <scope>NUCLEOTIDE SEQUENCE [LARGE SCALE GENOMIC DNA]</scope>
    <source>
        <strain evidence="2 3">4Y4</strain>
    </source>
</reference>
<evidence type="ECO:0000313" key="2">
    <source>
        <dbReference type="EMBL" id="MBC2653603.1"/>
    </source>
</evidence>
<accession>A0A7X1FAU7</accession>
<keyword evidence="3" id="KW-1185">Reference proteome</keyword>
<dbReference type="Proteomes" id="UP000520156">
    <property type="component" value="Unassembled WGS sequence"/>
</dbReference>
<comment type="caution">
    <text evidence="2">The sequence shown here is derived from an EMBL/GenBank/DDBJ whole genome shotgun (WGS) entry which is preliminary data.</text>
</comment>
<gene>
    <name evidence="2" type="ORF">H7F49_18130</name>
</gene>
<dbReference type="AlphaFoldDB" id="A0A7X1FAU7"/>
<protein>
    <submittedName>
        <fullName evidence="2">Uncharacterized protein</fullName>
    </submittedName>
</protein>
<dbReference type="EMBL" id="JACLAU010000061">
    <property type="protein sequence ID" value="MBC2653603.1"/>
    <property type="molecule type" value="Genomic_DNA"/>
</dbReference>
<feature type="signal peptide" evidence="1">
    <location>
        <begin position="1"/>
        <end position="19"/>
    </location>
</feature>
<proteinExistence type="predicted"/>
<evidence type="ECO:0000256" key="1">
    <source>
        <dbReference type="SAM" id="SignalP"/>
    </source>
</evidence>
<name>A0A7X1FAU7_9SPHN</name>
<sequence>MRRIFISVAIFACAGSVSAQVPNRIELACVGGGAANHATVSGFNAWGNDGSAAGGQVYGSRSVGFQDQVNMWLEGSEGRIRLPRTMLPPIHGGEDGWFKLKSIVMNDREITASAAVNVMNNPKVRIDRYTGAISISGKAGDFTGQCRKYDPATERRAF</sequence>
<dbReference type="RefSeq" id="WP_185684975.1">
    <property type="nucleotide sequence ID" value="NZ_JACLAU010000061.1"/>
</dbReference>
<evidence type="ECO:0000313" key="3">
    <source>
        <dbReference type="Proteomes" id="UP000520156"/>
    </source>
</evidence>
<keyword evidence="1" id="KW-0732">Signal</keyword>